<dbReference type="GO" id="GO:0005739">
    <property type="term" value="C:mitochondrion"/>
    <property type="evidence" value="ECO:0007669"/>
    <property type="project" value="TreeGrafter"/>
</dbReference>
<dbReference type="Gene3D" id="3.30.559.10">
    <property type="entry name" value="Chloramphenicol acetyltransferase-like domain"/>
    <property type="match status" value="1"/>
</dbReference>
<organism evidence="5 6">
    <name type="scientific">Papaver atlanticum</name>
    <dbReference type="NCBI Taxonomy" id="357466"/>
    <lineage>
        <taxon>Eukaryota</taxon>
        <taxon>Viridiplantae</taxon>
        <taxon>Streptophyta</taxon>
        <taxon>Embryophyta</taxon>
        <taxon>Tracheophyta</taxon>
        <taxon>Spermatophyta</taxon>
        <taxon>Magnoliopsida</taxon>
        <taxon>Ranunculales</taxon>
        <taxon>Papaveraceae</taxon>
        <taxon>Papaveroideae</taxon>
        <taxon>Papaver</taxon>
    </lineage>
</organism>
<dbReference type="AlphaFoldDB" id="A0AAD4XXG3"/>
<proteinExistence type="predicted"/>
<dbReference type="Pfam" id="PF00198">
    <property type="entry name" value="2-oxoacid_dh"/>
    <property type="match status" value="1"/>
</dbReference>
<dbReference type="PANTHER" id="PTHR43178:SF5">
    <property type="entry name" value="LIPOAMIDE ACYLTRANSFERASE COMPONENT OF BRANCHED-CHAIN ALPHA-KETO ACID DEHYDROGENASE COMPLEX, MITOCHONDRIAL"/>
    <property type="match status" value="1"/>
</dbReference>
<dbReference type="EMBL" id="JAJJMB010001716">
    <property type="protein sequence ID" value="KAI3955928.1"/>
    <property type="molecule type" value="Genomic_DNA"/>
</dbReference>
<keyword evidence="2" id="KW-0808">Transferase</keyword>
<keyword evidence="3" id="KW-0012">Acyltransferase</keyword>
<dbReference type="Proteomes" id="UP001202328">
    <property type="component" value="Unassembled WGS sequence"/>
</dbReference>
<dbReference type="InterPro" id="IPR050743">
    <property type="entry name" value="2-oxoacid_DH_E2_comp"/>
</dbReference>
<keyword evidence="6" id="KW-1185">Reference proteome</keyword>
<evidence type="ECO:0000256" key="1">
    <source>
        <dbReference type="ARBA" id="ARBA00001938"/>
    </source>
</evidence>
<gene>
    <name evidence="5" type="ORF">MKW98_006288</name>
</gene>
<sequence length="127" mass="13496">MASNKCHVSVINVAVQTEHGLFVPVVKDADKKGLSKIGEEIKQLADKVKKNSLKPDDYEGGTFTISNLGGPFGVKQFCAIISPPQAGILAVGSAEKRVVPGAGPDQFKFASFMPVTLSCDHRVIDGR</sequence>
<evidence type="ECO:0000313" key="5">
    <source>
        <dbReference type="EMBL" id="KAI3955928.1"/>
    </source>
</evidence>
<dbReference type="InterPro" id="IPR023213">
    <property type="entry name" value="CAT-like_dom_sf"/>
</dbReference>
<dbReference type="SUPFAM" id="SSF52777">
    <property type="entry name" value="CoA-dependent acyltransferases"/>
    <property type="match status" value="1"/>
</dbReference>
<evidence type="ECO:0000256" key="3">
    <source>
        <dbReference type="ARBA" id="ARBA00023315"/>
    </source>
</evidence>
<reference evidence="5" key="1">
    <citation type="submission" date="2022-04" db="EMBL/GenBank/DDBJ databases">
        <title>A functionally conserved STORR gene fusion in Papaver species that diverged 16.8 million years ago.</title>
        <authorList>
            <person name="Catania T."/>
        </authorList>
    </citation>
    <scope>NUCLEOTIDE SEQUENCE</scope>
    <source>
        <strain evidence="5">S-188037</strain>
    </source>
</reference>
<dbReference type="GO" id="GO:0031405">
    <property type="term" value="F:lipoic acid binding"/>
    <property type="evidence" value="ECO:0007669"/>
    <property type="project" value="TreeGrafter"/>
</dbReference>
<dbReference type="PANTHER" id="PTHR43178">
    <property type="entry name" value="DIHYDROLIPOAMIDE ACETYLTRANSFERASE COMPONENT OF PYRUVATE DEHYDROGENASE COMPLEX"/>
    <property type="match status" value="1"/>
</dbReference>
<name>A0AAD4XXG3_9MAGN</name>
<protein>
    <recommendedName>
        <fullName evidence="4">2-oxoacid dehydrogenase acyltransferase catalytic domain-containing protein</fullName>
    </recommendedName>
</protein>
<evidence type="ECO:0000313" key="6">
    <source>
        <dbReference type="Proteomes" id="UP001202328"/>
    </source>
</evidence>
<evidence type="ECO:0000259" key="4">
    <source>
        <dbReference type="Pfam" id="PF00198"/>
    </source>
</evidence>
<comment type="caution">
    <text evidence="5">The sequence shown here is derived from an EMBL/GenBank/DDBJ whole genome shotgun (WGS) entry which is preliminary data.</text>
</comment>
<accession>A0AAD4XXG3</accession>
<comment type="cofactor">
    <cofactor evidence="1">
        <name>(R)-lipoate</name>
        <dbReference type="ChEBI" id="CHEBI:83088"/>
    </cofactor>
</comment>
<dbReference type="InterPro" id="IPR001078">
    <property type="entry name" value="2-oxoacid_DH_actylTfrase"/>
</dbReference>
<dbReference type="GO" id="GO:0016407">
    <property type="term" value="F:acetyltransferase activity"/>
    <property type="evidence" value="ECO:0007669"/>
    <property type="project" value="TreeGrafter"/>
</dbReference>
<feature type="domain" description="2-oxoacid dehydrogenase acyltransferase catalytic" evidence="4">
    <location>
        <begin position="11"/>
        <end position="126"/>
    </location>
</feature>
<evidence type="ECO:0000256" key="2">
    <source>
        <dbReference type="ARBA" id="ARBA00022679"/>
    </source>
</evidence>